<dbReference type="GO" id="GO:0004494">
    <property type="term" value="F:methylmalonyl-CoA mutase activity"/>
    <property type="evidence" value="ECO:0007669"/>
    <property type="project" value="UniProtKB-EC"/>
</dbReference>
<keyword evidence="4" id="KW-1185">Reference proteome</keyword>
<dbReference type="OrthoDB" id="9762378at2"/>
<dbReference type="Pfam" id="PF01642">
    <property type="entry name" value="MM_CoA_mutase"/>
    <property type="match status" value="2"/>
</dbReference>
<proteinExistence type="predicted"/>
<dbReference type="RefSeq" id="WP_117225952.1">
    <property type="nucleotide sequence ID" value="NZ_CP061725.1"/>
</dbReference>
<gene>
    <name evidence="3" type="ORF">D0Q02_00450</name>
</gene>
<evidence type="ECO:0000313" key="4">
    <source>
        <dbReference type="Proteomes" id="UP000262621"/>
    </source>
</evidence>
<protein>
    <recommendedName>
        <fullName evidence="2">Methylmalonyl-CoA mutase alpha/beta chain catalytic domain-containing protein</fullName>
    </recommendedName>
</protein>
<comment type="subunit">
    <text evidence="1">Heterodimer of an alpha and a beta chain.</text>
</comment>
<dbReference type="InterPro" id="IPR016176">
    <property type="entry name" value="Cbl-dep_enz_cat"/>
</dbReference>
<dbReference type="SUPFAM" id="SSF51703">
    <property type="entry name" value="Cobalamin (vitamin B12)-dependent enzymes"/>
    <property type="match status" value="2"/>
</dbReference>
<evidence type="ECO:0000259" key="2">
    <source>
        <dbReference type="Pfam" id="PF01642"/>
    </source>
</evidence>
<accession>A0A372G5H1</accession>
<evidence type="ECO:0000313" key="3">
    <source>
        <dbReference type="EMBL" id="RFS48016.1"/>
    </source>
</evidence>
<organism evidence="3 4">
    <name type="scientific">Micromonospora craniellae</name>
    <dbReference type="NCBI Taxonomy" id="2294034"/>
    <lineage>
        <taxon>Bacteria</taxon>
        <taxon>Bacillati</taxon>
        <taxon>Actinomycetota</taxon>
        <taxon>Actinomycetes</taxon>
        <taxon>Micromonosporales</taxon>
        <taxon>Micromonosporaceae</taxon>
        <taxon>Micromonospora</taxon>
    </lineage>
</organism>
<feature type="domain" description="Methylmalonyl-CoA mutase alpha/beta chain catalytic" evidence="2">
    <location>
        <begin position="110"/>
        <end position="228"/>
    </location>
</feature>
<reference evidence="3 4" key="1">
    <citation type="submission" date="2018-08" db="EMBL/GenBank/DDBJ databases">
        <title>Verrucosispora craniellae sp. nov., isolated from a marine sponge in the South China Sea.</title>
        <authorList>
            <person name="Li L."/>
            <person name="Lin H.W."/>
        </authorList>
    </citation>
    <scope>NUCLEOTIDE SEQUENCE [LARGE SCALE GENOMIC DNA]</scope>
    <source>
        <strain evidence="3 4">LHW63014</strain>
    </source>
</reference>
<evidence type="ECO:0000256" key="1">
    <source>
        <dbReference type="ARBA" id="ARBA00011870"/>
    </source>
</evidence>
<dbReference type="PANTHER" id="PTHR48101">
    <property type="entry name" value="METHYLMALONYL-COA MUTASE, MITOCHONDRIAL-RELATED"/>
    <property type="match status" value="1"/>
</dbReference>
<feature type="domain" description="Methylmalonyl-CoA mutase alpha/beta chain catalytic" evidence="2">
    <location>
        <begin position="29"/>
        <end position="103"/>
    </location>
</feature>
<dbReference type="InterPro" id="IPR006099">
    <property type="entry name" value="MeMalonylCoA_mutase_a/b_cat"/>
</dbReference>
<name>A0A372G5H1_9ACTN</name>
<dbReference type="GO" id="GO:0031419">
    <property type="term" value="F:cobalamin binding"/>
    <property type="evidence" value="ECO:0007669"/>
    <property type="project" value="UniProtKB-KW"/>
</dbReference>
<dbReference type="Gene3D" id="3.20.20.240">
    <property type="entry name" value="Methylmalonyl-CoA mutase"/>
    <property type="match status" value="2"/>
</dbReference>
<sequence length="236" mass="26344">MNADEIAAGRARWQARYDAARKRDADFTTLYGMPVEPVYGPPRGAAYPGFDRIGWPGEFPYTRGLYPTGYRGRTWTIRQFAGFGNARQTNERYKMILGEGPHTIGPMTSGILRGIEDGWFTGQIAESAFVYQQALEKGDKKIVGVNCHTGTVAKELEILRISHEVELEQRRLLAERKTVRDAARARAAVEAMVAVSRTGENMIPAMLDAVRAEATLGEICDALRAEWGVYREPARF</sequence>
<dbReference type="PANTHER" id="PTHR48101:SF1">
    <property type="entry name" value="METHYLMALONYL-COA MUTASE, LARGE SUBUNIT"/>
    <property type="match status" value="1"/>
</dbReference>
<dbReference type="Proteomes" id="UP000262621">
    <property type="component" value="Unassembled WGS sequence"/>
</dbReference>
<dbReference type="AlphaFoldDB" id="A0A372G5H1"/>
<dbReference type="EMBL" id="QVFU01000001">
    <property type="protein sequence ID" value="RFS48016.1"/>
    <property type="molecule type" value="Genomic_DNA"/>
</dbReference>
<comment type="caution">
    <text evidence="3">The sequence shown here is derived from an EMBL/GenBank/DDBJ whole genome shotgun (WGS) entry which is preliminary data.</text>
</comment>